<evidence type="ECO:0000256" key="6">
    <source>
        <dbReference type="ARBA" id="ARBA00030245"/>
    </source>
</evidence>
<evidence type="ECO:0000256" key="3">
    <source>
        <dbReference type="ARBA" id="ARBA00022845"/>
    </source>
</evidence>
<dbReference type="Proteomes" id="UP000053593">
    <property type="component" value="Unassembled WGS sequence"/>
</dbReference>
<dbReference type="PANTHER" id="PTHR11960">
    <property type="entry name" value="EUKARYOTIC TRANSLATION INITIATION FACTOR 4E RELATED"/>
    <property type="match status" value="1"/>
</dbReference>
<evidence type="ECO:0000256" key="1">
    <source>
        <dbReference type="ARBA" id="ARBA00009860"/>
    </source>
</evidence>
<dbReference type="Pfam" id="PF01652">
    <property type="entry name" value="IF4E"/>
    <property type="match status" value="1"/>
</dbReference>
<feature type="compositionally biased region" description="Polar residues" evidence="10">
    <location>
        <begin position="85"/>
        <end position="94"/>
    </location>
</feature>
<dbReference type="EMBL" id="KN834781">
    <property type="protein sequence ID" value="KIK59031.1"/>
    <property type="molecule type" value="Genomic_DNA"/>
</dbReference>
<evidence type="ECO:0000313" key="11">
    <source>
        <dbReference type="EMBL" id="KIK59031.1"/>
    </source>
</evidence>
<dbReference type="GO" id="GO:0006417">
    <property type="term" value="P:regulation of translation"/>
    <property type="evidence" value="ECO:0007669"/>
    <property type="project" value="UniProtKB-KW"/>
</dbReference>
<keyword evidence="3" id="KW-0810">Translation regulation</keyword>
<dbReference type="HOGENOM" id="CLU_043552_2_0_1"/>
<dbReference type="GO" id="GO:0003743">
    <property type="term" value="F:translation initiation factor activity"/>
    <property type="evidence" value="ECO:0007669"/>
    <property type="project" value="UniProtKB-KW"/>
</dbReference>
<dbReference type="InterPro" id="IPR001040">
    <property type="entry name" value="TIF_eIF_4E"/>
</dbReference>
<feature type="compositionally biased region" description="Pro residues" evidence="10">
    <location>
        <begin position="95"/>
        <end position="105"/>
    </location>
</feature>
<dbReference type="SUPFAM" id="SSF55418">
    <property type="entry name" value="eIF4e-like"/>
    <property type="match status" value="1"/>
</dbReference>
<dbReference type="OrthoDB" id="590761at2759"/>
<dbReference type="FunFam" id="3.30.760.10:FF:000011">
    <property type="entry name" value="Eukaryotic translation initiation factor 4E"/>
    <property type="match status" value="1"/>
</dbReference>
<evidence type="ECO:0000313" key="12">
    <source>
        <dbReference type="Proteomes" id="UP000053593"/>
    </source>
</evidence>
<dbReference type="InterPro" id="IPR023398">
    <property type="entry name" value="TIF_eIF4e-like"/>
</dbReference>
<keyword evidence="2 9" id="KW-0396">Initiation factor</keyword>
<evidence type="ECO:0000256" key="8">
    <source>
        <dbReference type="ARBA" id="ARBA00039255"/>
    </source>
</evidence>
<evidence type="ECO:0000256" key="9">
    <source>
        <dbReference type="RuleBase" id="RU004374"/>
    </source>
</evidence>
<keyword evidence="12" id="KW-1185">Reference proteome</keyword>
<dbReference type="GO" id="GO:0000340">
    <property type="term" value="F:RNA 7-methylguanosine cap binding"/>
    <property type="evidence" value="ECO:0007669"/>
    <property type="project" value="TreeGrafter"/>
</dbReference>
<organism evidence="11 12">
    <name type="scientific">Collybiopsis luxurians FD-317 M1</name>
    <dbReference type="NCBI Taxonomy" id="944289"/>
    <lineage>
        <taxon>Eukaryota</taxon>
        <taxon>Fungi</taxon>
        <taxon>Dikarya</taxon>
        <taxon>Basidiomycota</taxon>
        <taxon>Agaricomycotina</taxon>
        <taxon>Agaricomycetes</taxon>
        <taxon>Agaricomycetidae</taxon>
        <taxon>Agaricales</taxon>
        <taxon>Marasmiineae</taxon>
        <taxon>Omphalotaceae</taxon>
        <taxon>Collybiopsis</taxon>
        <taxon>Collybiopsis luxurians</taxon>
    </lineage>
</organism>
<dbReference type="PANTHER" id="PTHR11960:SF8">
    <property type="entry name" value="EUKARYOTIC TRANSLATION INITIATION FACTOR 4E1-RELATED"/>
    <property type="match status" value="1"/>
</dbReference>
<evidence type="ECO:0000256" key="10">
    <source>
        <dbReference type="SAM" id="MobiDB-lite"/>
    </source>
</evidence>
<dbReference type="Gene3D" id="3.30.760.10">
    <property type="entry name" value="RNA Cap, Translation Initiation Factor Eif4e"/>
    <property type="match status" value="1"/>
</dbReference>
<name>A0A0D0BUB1_9AGAR</name>
<feature type="region of interest" description="Disordered" evidence="10">
    <location>
        <begin position="85"/>
        <end position="107"/>
    </location>
</feature>
<proteinExistence type="inferred from homology"/>
<gene>
    <name evidence="11" type="ORF">GYMLUDRAFT_44768</name>
</gene>
<comment type="similarity">
    <text evidence="1 9">Belongs to the eukaryotic initiation factor 4E family.</text>
</comment>
<dbReference type="AlphaFoldDB" id="A0A0D0BUB1"/>
<reference evidence="11 12" key="1">
    <citation type="submission" date="2014-04" db="EMBL/GenBank/DDBJ databases">
        <title>Evolutionary Origins and Diversification of the Mycorrhizal Mutualists.</title>
        <authorList>
            <consortium name="DOE Joint Genome Institute"/>
            <consortium name="Mycorrhizal Genomics Consortium"/>
            <person name="Kohler A."/>
            <person name="Kuo A."/>
            <person name="Nagy L.G."/>
            <person name="Floudas D."/>
            <person name="Copeland A."/>
            <person name="Barry K.W."/>
            <person name="Cichocki N."/>
            <person name="Veneault-Fourrey C."/>
            <person name="LaButti K."/>
            <person name="Lindquist E.A."/>
            <person name="Lipzen A."/>
            <person name="Lundell T."/>
            <person name="Morin E."/>
            <person name="Murat C."/>
            <person name="Riley R."/>
            <person name="Ohm R."/>
            <person name="Sun H."/>
            <person name="Tunlid A."/>
            <person name="Henrissat B."/>
            <person name="Grigoriev I.V."/>
            <person name="Hibbett D.S."/>
            <person name="Martin F."/>
        </authorList>
    </citation>
    <scope>NUCLEOTIDE SEQUENCE [LARGE SCALE GENOMIC DNA]</scope>
    <source>
        <strain evidence="11 12">FD-317 M1</strain>
    </source>
</reference>
<dbReference type="GO" id="GO:0016281">
    <property type="term" value="C:eukaryotic translation initiation factor 4F complex"/>
    <property type="evidence" value="ECO:0007669"/>
    <property type="project" value="TreeGrafter"/>
</dbReference>
<evidence type="ECO:0000256" key="4">
    <source>
        <dbReference type="ARBA" id="ARBA00022884"/>
    </source>
</evidence>
<keyword evidence="5 9" id="KW-0648">Protein biosynthesis</keyword>
<keyword evidence="4 9" id="KW-0694">RNA-binding</keyword>
<evidence type="ECO:0000256" key="5">
    <source>
        <dbReference type="ARBA" id="ARBA00022917"/>
    </source>
</evidence>
<accession>A0A0D0BUB1</accession>
<evidence type="ECO:0000256" key="7">
    <source>
        <dbReference type="ARBA" id="ARBA00032656"/>
    </source>
</evidence>
<evidence type="ECO:0000256" key="2">
    <source>
        <dbReference type="ARBA" id="ARBA00022540"/>
    </source>
</evidence>
<protein>
    <recommendedName>
        <fullName evidence="8">Eukaryotic translation initiation factor 4E</fullName>
    </recommendedName>
    <alternativeName>
        <fullName evidence="7">eIF-4F 25 kDa subunit</fullName>
    </alternativeName>
    <alternativeName>
        <fullName evidence="6">mRNA cap-binding protein</fullName>
    </alternativeName>
</protein>
<sequence>MASSLTGPALAATRAALSAAMADNAAATANENDAENTELGEIQEISMEAQAEGIRTVFNDPKNFNVKHPLFSPWTLWFDSPMTKNRNLPQTPSSAVPPTPGPMPQTPGVAAAQGWMEDIKRVISFDSVEEFWGLYNNIVPPSALPQKANYYLFKEGIIPAWEDEANKNGGKWSIQLPKDKNRSNVDKMWLYTMLAAIGETFDSSLTNNEDSPAGSPPPTSLITGVIVSTRPQFYRISIWTRLAPGMSDDDAGLKERIEGVGRHFKTSVLGYQESAKLAGPLATEVEFLSHKDSEKKGKTGRKIIV</sequence>